<dbReference type="KEGG" id="vde:111249140"/>
<evidence type="ECO:0000256" key="1">
    <source>
        <dbReference type="ARBA" id="ARBA00004141"/>
    </source>
</evidence>
<keyword evidence="4" id="KW-0769">Symport</keyword>
<feature type="transmembrane region" description="Helical" evidence="7">
    <location>
        <begin position="460"/>
        <end position="482"/>
    </location>
</feature>
<proteinExistence type="predicted"/>
<dbReference type="InterPro" id="IPR036259">
    <property type="entry name" value="MFS_trans_sf"/>
</dbReference>
<dbReference type="PANTHER" id="PTHR11662:SF399">
    <property type="entry name" value="FI19708P1-RELATED"/>
    <property type="match status" value="1"/>
</dbReference>
<dbReference type="InterPro" id="IPR020846">
    <property type="entry name" value="MFS_dom"/>
</dbReference>
<feature type="transmembrane region" description="Helical" evidence="7">
    <location>
        <begin position="197"/>
        <end position="218"/>
    </location>
</feature>
<dbReference type="PANTHER" id="PTHR11662">
    <property type="entry name" value="SOLUTE CARRIER FAMILY 17"/>
    <property type="match status" value="1"/>
</dbReference>
<dbReference type="FunFam" id="1.20.1250.20:FF:000423">
    <property type="entry name" value="Putative inorganic phosphate cotransporter-like Protein"/>
    <property type="match status" value="1"/>
</dbReference>
<evidence type="ECO:0000256" key="6">
    <source>
        <dbReference type="ARBA" id="ARBA00023136"/>
    </source>
</evidence>
<evidence type="ECO:0000256" key="7">
    <source>
        <dbReference type="SAM" id="Phobius"/>
    </source>
</evidence>
<dbReference type="SUPFAM" id="SSF103473">
    <property type="entry name" value="MFS general substrate transporter"/>
    <property type="match status" value="1"/>
</dbReference>
<keyword evidence="10" id="KW-1185">Reference proteome</keyword>
<accession>A0A7M7JYE2</accession>
<feature type="transmembrane region" description="Helical" evidence="7">
    <location>
        <begin position="290"/>
        <end position="313"/>
    </location>
</feature>
<dbReference type="EnsemblMetazoa" id="XM_022802590">
    <property type="protein sequence ID" value="XP_022658325"/>
    <property type="gene ID" value="LOC111249140"/>
</dbReference>
<name>A0A7M7JYE2_VARDE</name>
<reference evidence="9" key="1">
    <citation type="submission" date="2021-01" db="UniProtKB">
        <authorList>
            <consortium name="EnsemblMetazoa"/>
        </authorList>
    </citation>
    <scope>IDENTIFICATION</scope>
</reference>
<dbReference type="PROSITE" id="PS50850">
    <property type="entry name" value="MFS"/>
    <property type="match status" value="1"/>
</dbReference>
<keyword evidence="2" id="KW-0813">Transport</keyword>
<evidence type="ECO:0000256" key="3">
    <source>
        <dbReference type="ARBA" id="ARBA00022692"/>
    </source>
</evidence>
<sequence>MSTECDRPDPLTKAMDSIEVDEIVVRKVTVTDTKNWFKYRYVMQFLVFYAMFLVYAMRVNLSITIISMVNRSAIAPVNINNVSDECKLFNSSKIHQEDGPYVWNEAIQGYILNAFFVGYIITQIPGGYMADMFSVKWVFGYGIFLTSVLTLLSEAAVHIHVIAFIALRVLEGVCEGVTYPSLYALCARWSPVAERSWMAGIANLGTIIGTVVAIPVSALLSNSSWKWASVFYVFGSLGVIWSLLWYLLATSTPEKCRWMSDEEKSYIINTRGVLSFDSQSRRKIPWMSLLTSRAVWIISFCKLTNSFIFYIFLTEIPNYLHYIFLYPIEKNSWINSAAYTSDAIVALISSWTADLLISRNPSRITTVRKWYECSAQFLGALTIFLIPFCHCNYKLVVALLILNSAVNGLTAGGNIAVPIDIGPAQAGAIQGFANTVANIAGIIGPLLVGSLTKNNETFEAWNTVFFITAAVSLTGAIVFFFWGTAEVQKWASNDDEATILVSEDENQKRHHSD</sequence>
<dbReference type="InterPro" id="IPR011701">
    <property type="entry name" value="MFS"/>
</dbReference>
<dbReference type="AlphaFoldDB" id="A0A7M7JYE2"/>
<dbReference type="GO" id="GO:0006820">
    <property type="term" value="P:monoatomic anion transport"/>
    <property type="evidence" value="ECO:0007669"/>
    <property type="project" value="TreeGrafter"/>
</dbReference>
<dbReference type="RefSeq" id="XP_022658325.1">
    <property type="nucleotide sequence ID" value="XM_022802590.1"/>
</dbReference>
<feature type="transmembrane region" description="Helical" evidence="7">
    <location>
        <begin position="141"/>
        <end position="167"/>
    </location>
</feature>
<evidence type="ECO:0000313" key="10">
    <source>
        <dbReference type="Proteomes" id="UP000594260"/>
    </source>
</evidence>
<dbReference type="GO" id="GO:0015293">
    <property type="term" value="F:symporter activity"/>
    <property type="evidence" value="ECO:0007669"/>
    <property type="project" value="UniProtKB-KW"/>
</dbReference>
<dbReference type="OrthoDB" id="6434013at2759"/>
<keyword evidence="3 7" id="KW-0812">Transmembrane</keyword>
<evidence type="ECO:0000256" key="5">
    <source>
        <dbReference type="ARBA" id="ARBA00022989"/>
    </source>
</evidence>
<dbReference type="FunFam" id="1.20.1250.20:FF:000003">
    <property type="entry name" value="Solute carrier family 17 member 3"/>
    <property type="match status" value="1"/>
</dbReference>
<feature type="transmembrane region" description="Helical" evidence="7">
    <location>
        <begin position="41"/>
        <end position="61"/>
    </location>
</feature>
<feature type="transmembrane region" description="Helical" evidence="7">
    <location>
        <begin position="101"/>
        <end position="121"/>
    </location>
</feature>
<dbReference type="GeneID" id="111249140"/>
<evidence type="ECO:0000256" key="2">
    <source>
        <dbReference type="ARBA" id="ARBA00022448"/>
    </source>
</evidence>
<protein>
    <recommendedName>
        <fullName evidence="8">Major facilitator superfamily (MFS) profile domain-containing protein</fullName>
    </recommendedName>
</protein>
<dbReference type="InParanoid" id="A0A7M7JYE2"/>
<dbReference type="InterPro" id="IPR050382">
    <property type="entry name" value="MFS_Na/Anion_cotransporter"/>
</dbReference>
<dbReference type="Pfam" id="PF07690">
    <property type="entry name" value="MFS_1"/>
    <property type="match status" value="1"/>
</dbReference>
<evidence type="ECO:0000259" key="8">
    <source>
        <dbReference type="PROSITE" id="PS50850"/>
    </source>
</evidence>
<feature type="transmembrane region" description="Helical" evidence="7">
    <location>
        <begin position="230"/>
        <end position="249"/>
    </location>
</feature>
<keyword evidence="6 7" id="KW-0472">Membrane</keyword>
<dbReference type="Proteomes" id="UP000594260">
    <property type="component" value="Unplaced"/>
</dbReference>
<dbReference type="Gene3D" id="1.20.1250.20">
    <property type="entry name" value="MFS general substrate transporter like domains"/>
    <property type="match status" value="2"/>
</dbReference>
<comment type="subcellular location">
    <subcellularLocation>
        <location evidence="1">Membrane</location>
        <topology evidence="1">Multi-pass membrane protein</topology>
    </subcellularLocation>
</comment>
<dbReference type="CDD" id="cd17318">
    <property type="entry name" value="MFS_SLC17"/>
    <property type="match status" value="1"/>
</dbReference>
<evidence type="ECO:0000256" key="4">
    <source>
        <dbReference type="ARBA" id="ARBA00022847"/>
    </source>
</evidence>
<evidence type="ECO:0000313" key="9">
    <source>
        <dbReference type="EnsemblMetazoa" id="XP_022658325"/>
    </source>
</evidence>
<feature type="domain" description="Major facilitator superfamily (MFS) profile" evidence="8">
    <location>
        <begin position="46"/>
        <end position="487"/>
    </location>
</feature>
<organism evidence="9 10">
    <name type="scientific">Varroa destructor</name>
    <name type="common">Honeybee mite</name>
    <dbReference type="NCBI Taxonomy" id="109461"/>
    <lineage>
        <taxon>Eukaryota</taxon>
        <taxon>Metazoa</taxon>
        <taxon>Ecdysozoa</taxon>
        <taxon>Arthropoda</taxon>
        <taxon>Chelicerata</taxon>
        <taxon>Arachnida</taxon>
        <taxon>Acari</taxon>
        <taxon>Parasitiformes</taxon>
        <taxon>Mesostigmata</taxon>
        <taxon>Gamasina</taxon>
        <taxon>Dermanyssoidea</taxon>
        <taxon>Varroidae</taxon>
        <taxon>Varroa</taxon>
    </lineage>
</organism>
<dbReference type="GO" id="GO:0016020">
    <property type="term" value="C:membrane"/>
    <property type="evidence" value="ECO:0007669"/>
    <property type="project" value="UniProtKB-SubCell"/>
</dbReference>
<keyword evidence="5 7" id="KW-1133">Transmembrane helix</keyword>
<dbReference type="OMA" id="EQWNTIF"/>